<evidence type="ECO:0000256" key="3">
    <source>
        <dbReference type="ARBA" id="ARBA00022730"/>
    </source>
</evidence>
<organism evidence="13 14">
    <name type="scientific">Anaerosporomusa subterranea</name>
    <dbReference type="NCBI Taxonomy" id="1794912"/>
    <lineage>
        <taxon>Bacteria</taxon>
        <taxon>Bacillati</taxon>
        <taxon>Bacillota</taxon>
        <taxon>Negativicutes</taxon>
        <taxon>Acetonemataceae</taxon>
        <taxon>Anaerosporomusa</taxon>
    </lineage>
</organism>
<evidence type="ECO:0000256" key="7">
    <source>
        <dbReference type="ARBA" id="ARBA00025813"/>
    </source>
</evidence>
<comment type="similarity">
    <text evidence="2 9 10">Belongs to the universal ribosomal protein uS4 family.</text>
</comment>
<dbReference type="PANTHER" id="PTHR11831">
    <property type="entry name" value="30S 40S RIBOSOMAL PROTEIN"/>
    <property type="match status" value="1"/>
</dbReference>
<dbReference type="InterPro" id="IPR018079">
    <property type="entry name" value="Ribosomal_uS4_CS"/>
</dbReference>
<dbReference type="InterPro" id="IPR002942">
    <property type="entry name" value="S4_RNA-bd"/>
</dbReference>
<evidence type="ECO:0000256" key="9">
    <source>
        <dbReference type="HAMAP-Rule" id="MF_01306"/>
    </source>
</evidence>
<dbReference type="InterPro" id="IPR005709">
    <property type="entry name" value="Ribosomal_uS4_bac-type"/>
</dbReference>
<evidence type="ECO:0000256" key="2">
    <source>
        <dbReference type="ARBA" id="ARBA00007465"/>
    </source>
</evidence>
<accession>A0A154BW86</accession>
<evidence type="ECO:0000256" key="4">
    <source>
        <dbReference type="ARBA" id="ARBA00022884"/>
    </source>
</evidence>
<protein>
    <recommendedName>
        <fullName evidence="8 9">Small ribosomal subunit protein uS4</fullName>
    </recommendedName>
</protein>
<dbReference type="FunFam" id="3.10.290.10:FF:000001">
    <property type="entry name" value="30S ribosomal protein S4"/>
    <property type="match status" value="1"/>
</dbReference>
<dbReference type="STRING" id="1794912.AXX12_17820"/>
<evidence type="ECO:0000256" key="1">
    <source>
        <dbReference type="ARBA" id="ARBA00003866"/>
    </source>
</evidence>
<dbReference type="Gene3D" id="1.10.1050.10">
    <property type="entry name" value="Ribosomal Protein S4 Delta 41, Chain A, domain 1"/>
    <property type="match status" value="1"/>
</dbReference>
<comment type="subunit">
    <text evidence="7 9">Part of the 30S ribosomal subunit. Contacts protein S5. The interaction surface between S4 and S5 is involved in control of translational fidelity.</text>
</comment>
<dbReference type="SMART" id="SM01390">
    <property type="entry name" value="Ribosomal_S4"/>
    <property type="match status" value="1"/>
</dbReference>
<evidence type="ECO:0000256" key="10">
    <source>
        <dbReference type="RuleBase" id="RU003699"/>
    </source>
</evidence>
<comment type="function">
    <text evidence="9">With S5 and S12 plays an important role in translational accuracy.</text>
</comment>
<comment type="function">
    <text evidence="1 9">One of the primary rRNA binding proteins, it binds directly to 16S rRNA where it nucleates assembly of the body of the 30S subunit.</text>
</comment>
<reference evidence="13 14" key="1">
    <citation type="submission" date="2016-02" db="EMBL/GenBank/DDBJ databases">
        <title>Anaerosporomusa subterraneum gen. nov., sp. nov., a spore-forming obligate anaerobe isolated from saprolite.</title>
        <authorList>
            <person name="Choi J.K."/>
            <person name="Shah M."/>
            <person name="Yee N."/>
        </authorList>
    </citation>
    <scope>NUCLEOTIDE SEQUENCE [LARGE SCALE GENOMIC DNA]</scope>
    <source>
        <strain evidence="13 14">RU4</strain>
    </source>
</reference>
<dbReference type="Proteomes" id="UP000076268">
    <property type="component" value="Unassembled WGS sequence"/>
</dbReference>
<dbReference type="Pfam" id="PF01479">
    <property type="entry name" value="S4"/>
    <property type="match status" value="1"/>
</dbReference>
<dbReference type="SUPFAM" id="SSF55174">
    <property type="entry name" value="Alpha-L RNA-binding motif"/>
    <property type="match status" value="1"/>
</dbReference>
<dbReference type="RefSeq" id="WP_066237978.1">
    <property type="nucleotide sequence ID" value="NZ_LSGP01000008.1"/>
</dbReference>
<dbReference type="FunFam" id="1.10.1050.10:FF:000001">
    <property type="entry name" value="30S ribosomal protein S4"/>
    <property type="match status" value="1"/>
</dbReference>
<keyword evidence="4 9" id="KW-0694">RNA-binding</keyword>
<keyword evidence="5 9" id="KW-0689">Ribosomal protein</keyword>
<dbReference type="AlphaFoldDB" id="A0A154BW86"/>
<name>A0A154BW86_ANASB</name>
<dbReference type="InterPro" id="IPR001912">
    <property type="entry name" value="Ribosomal_uS4_N"/>
</dbReference>
<dbReference type="GO" id="GO:0019843">
    <property type="term" value="F:rRNA binding"/>
    <property type="evidence" value="ECO:0007669"/>
    <property type="project" value="UniProtKB-UniRule"/>
</dbReference>
<sequence>MARYVGPVCRQCRREGMKLYLKGDKCYSDKCPVTRRAYAPGQHGQGQGRKKVSEYGIQLREKQKTRRTYGVLERQFHNYFVKADRQKGITGVNLLVLLERRIDNIVYRLGFAASRPQARQLVRHGHFTVNGRRLNIPSALLKPGDVIQVAEGSKSSPIIKELAEGLAHKTAPAWLELSAADMTGKVARYPSREEIDLPVQEHLIVELYSR</sequence>
<dbReference type="HAMAP" id="MF_01306_B">
    <property type="entry name" value="Ribosomal_uS4_B"/>
    <property type="match status" value="1"/>
</dbReference>
<dbReference type="GO" id="GO:0003735">
    <property type="term" value="F:structural constituent of ribosome"/>
    <property type="evidence" value="ECO:0007669"/>
    <property type="project" value="InterPro"/>
</dbReference>
<dbReference type="PROSITE" id="PS00632">
    <property type="entry name" value="RIBOSOMAL_S4"/>
    <property type="match status" value="1"/>
</dbReference>
<keyword evidence="14" id="KW-1185">Reference proteome</keyword>
<dbReference type="NCBIfam" id="TIGR01017">
    <property type="entry name" value="rpsD_bact"/>
    <property type="match status" value="1"/>
</dbReference>
<dbReference type="GO" id="GO:0006412">
    <property type="term" value="P:translation"/>
    <property type="evidence" value="ECO:0007669"/>
    <property type="project" value="UniProtKB-UniRule"/>
</dbReference>
<dbReference type="EMBL" id="LSGP01000008">
    <property type="protein sequence ID" value="KYZ77728.1"/>
    <property type="molecule type" value="Genomic_DNA"/>
</dbReference>
<evidence type="ECO:0000313" key="14">
    <source>
        <dbReference type="Proteomes" id="UP000076268"/>
    </source>
</evidence>
<evidence type="ECO:0000256" key="5">
    <source>
        <dbReference type="ARBA" id="ARBA00022980"/>
    </source>
</evidence>
<feature type="domain" description="RNA-binding S4" evidence="11">
    <location>
        <begin position="100"/>
        <end position="164"/>
    </location>
</feature>
<dbReference type="InterPro" id="IPR022801">
    <property type="entry name" value="Ribosomal_uS4"/>
</dbReference>
<dbReference type="Gene3D" id="3.10.290.10">
    <property type="entry name" value="RNA-binding S4 domain"/>
    <property type="match status" value="1"/>
</dbReference>
<evidence type="ECO:0000259" key="12">
    <source>
        <dbReference type="SMART" id="SM01390"/>
    </source>
</evidence>
<keyword evidence="6 9" id="KW-0687">Ribonucleoprotein</keyword>
<dbReference type="NCBIfam" id="NF003717">
    <property type="entry name" value="PRK05327.1"/>
    <property type="match status" value="1"/>
</dbReference>
<dbReference type="CDD" id="cd00165">
    <property type="entry name" value="S4"/>
    <property type="match status" value="1"/>
</dbReference>
<gene>
    <name evidence="9" type="primary">rpsD</name>
    <name evidence="13" type="ORF">AXX12_17820</name>
</gene>
<dbReference type="PANTHER" id="PTHR11831:SF4">
    <property type="entry name" value="SMALL RIBOSOMAL SUBUNIT PROTEIN US4M"/>
    <property type="match status" value="1"/>
</dbReference>
<keyword evidence="3 9" id="KW-0699">rRNA-binding</keyword>
<evidence type="ECO:0000313" key="13">
    <source>
        <dbReference type="EMBL" id="KYZ77728.1"/>
    </source>
</evidence>
<dbReference type="GO" id="GO:0015935">
    <property type="term" value="C:small ribosomal subunit"/>
    <property type="evidence" value="ECO:0007669"/>
    <property type="project" value="InterPro"/>
</dbReference>
<dbReference type="GO" id="GO:0042274">
    <property type="term" value="P:ribosomal small subunit biogenesis"/>
    <property type="evidence" value="ECO:0007669"/>
    <property type="project" value="TreeGrafter"/>
</dbReference>
<dbReference type="InterPro" id="IPR036986">
    <property type="entry name" value="S4_RNA-bd_sf"/>
</dbReference>
<dbReference type="PROSITE" id="PS50889">
    <property type="entry name" value="S4"/>
    <property type="match status" value="1"/>
</dbReference>
<evidence type="ECO:0000256" key="8">
    <source>
        <dbReference type="ARBA" id="ARBA00035254"/>
    </source>
</evidence>
<dbReference type="Pfam" id="PF00163">
    <property type="entry name" value="Ribosomal_S4"/>
    <property type="match status" value="1"/>
</dbReference>
<dbReference type="OrthoDB" id="9803672at2"/>
<proteinExistence type="inferred from homology"/>
<comment type="caution">
    <text evidence="13">The sequence shown here is derived from an EMBL/GenBank/DDBJ whole genome shotgun (WGS) entry which is preliminary data.</text>
</comment>
<feature type="domain" description="Small ribosomal subunit protein uS4 N-terminal" evidence="12">
    <location>
        <begin position="3"/>
        <end position="99"/>
    </location>
</feature>
<evidence type="ECO:0000259" key="11">
    <source>
        <dbReference type="SMART" id="SM00363"/>
    </source>
</evidence>
<dbReference type="SMART" id="SM00363">
    <property type="entry name" value="S4"/>
    <property type="match status" value="1"/>
</dbReference>
<evidence type="ECO:0000256" key="6">
    <source>
        <dbReference type="ARBA" id="ARBA00023274"/>
    </source>
</evidence>